<evidence type="ECO:0000256" key="1">
    <source>
        <dbReference type="SAM" id="SignalP"/>
    </source>
</evidence>
<proteinExistence type="predicted"/>
<name>A0A9Q5I038_SANBA</name>
<dbReference type="OrthoDB" id="5086500at2759"/>
<dbReference type="Proteomes" id="UP000757232">
    <property type="component" value="Unassembled WGS sequence"/>
</dbReference>
<feature type="chain" id="PRO_5040346725" evidence="1">
    <location>
        <begin position="21"/>
        <end position="241"/>
    </location>
</feature>
<keyword evidence="1" id="KW-0732">Signal</keyword>
<comment type="caution">
    <text evidence="2">The sequence shown here is derived from an EMBL/GenBank/DDBJ whole genome shotgun (WGS) entry which is preliminary data.</text>
</comment>
<protein>
    <submittedName>
        <fullName evidence="2">Uncharacterized protein</fullName>
    </submittedName>
</protein>
<dbReference type="AlphaFoldDB" id="A0A9Q5I038"/>
<evidence type="ECO:0000313" key="2">
    <source>
        <dbReference type="EMBL" id="OCB89198.1"/>
    </source>
</evidence>
<feature type="signal peptide" evidence="1">
    <location>
        <begin position="1"/>
        <end position="20"/>
    </location>
</feature>
<evidence type="ECO:0000313" key="3">
    <source>
        <dbReference type="Proteomes" id="UP000757232"/>
    </source>
</evidence>
<reference evidence="2" key="1">
    <citation type="submission" date="2016-06" db="EMBL/GenBank/DDBJ databases">
        <title>Draft Genome sequence of the fungus Inonotus baumii.</title>
        <authorList>
            <person name="Zhu H."/>
            <person name="Lin W."/>
        </authorList>
    </citation>
    <scope>NUCLEOTIDE SEQUENCE</scope>
    <source>
        <strain evidence="2">821</strain>
    </source>
</reference>
<keyword evidence="3" id="KW-1185">Reference proteome</keyword>
<organism evidence="2 3">
    <name type="scientific">Sanghuangporus baumii</name>
    <name type="common">Phellinus baumii</name>
    <dbReference type="NCBI Taxonomy" id="108892"/>
    <lineage>
        <taxon>Eukaryota</taxon>
        <taxon>Fungi</taxon>
        <taxon>Dikarya</taxon>
        <taxon>Basidiomycota</taxon>
        <taxon>Agaricomycotina</taxon>
        <taxon>Agaricomycetes</taxon>
        <taxon>Hymenochaetales</taxon>
        <taxon>Hymenochaetaceae</taxon>
        <taxon>Sanghuangporus</taxon>
    </lineage>
</organism>
<accession>A0A9Q5I038</accession>
<sequence length="241" mass="25571">MKLALATLPLLSLYSPIVNANTYGLGKSWLIGQGSTSSIQKVTTTLNPGFPPSNQTGSLKLYPASSNGTGDLLMTSVESWSDQSWCGGTVDQCNQKATFGQFAPLNANESLTIVFERSSDGSNWTQSAIVNDQVVSQVGQHVVCLLRHLSFPSGPMTLFGMTTECNDNCAMTISPQTYSDTTIELSAPDLSWNSTAVDGSQVYGGEGVTNISEQAPTVVTGLSSQDGQVWTVEEIMIPALD</sequence>
<dbReference type="EMBL" id="LNZH02000163">
    <property type="protein sequence ID" value="OCB89198.1"/>
    <property type="molecule type" value="Genomic_DNA"/>
</dbReference>
<gene>
    <name evidence="2" type="ORF">A7U60_g3684</name>
</gene>